<dbReference type="AlphaFoldDB" id="B4GI45"/>
<gene>
    <name evidence="2" type="primary">Dper\GL16825</name>
    <name evidence="2" type="ORF">Dper_GL16825</name>
</gene>
<feature type="signal peptide" evidence="1">
    <location>
        <begin position="1"/>
        <end position="24"/>
    </location>
</feature>
<organism evidence="3">
    <name type="scientific">Drosophila persimilis</name>
    <name type="common">Fruit fly</name>
    <dbReference type="NCBI Taxonomy" id="7234"/>
    <lineage>
        <taxon>Eukaryota</taxon>
        <taxon>Metazoa</taxon>
        <taxon>Ecdysozoa</taxon>
        <taxon>Arthropoda</taxon>
        <taxon>Hexapoda</taxon>
        <taxon>Insecta</taxon>
        <taxon>Pterygota</taxon>
        <taxon>Neoptera</taxon>
        <taxon>Endopterygota</taxon>
        <taxon>Diptera</taxon>
        <taxon>Brachycera</taxon>
        <taxon>Muscomorpha</taxon>
        <taxon>Ephydroidea</taxon>
        <taxon>Drosophilidae</taxon>
        <taxon>Drosophila</taxon>
        <taxon>Sophophora</taxon>
    </lineage>
</organism>
<evidence type="ECO:0000313" key="2">
    <source>
        <dbReference type="EMBL" id="EDW36165.1"/>
    </source>
</evidence>
<sequence>MIPTNCMAAALCLGLTLILGTVQAQENAMLQIPPSLVECYNTSYFMNRDNRLPANMDTLISLIEKVENSYPTSGVQADIRTVAVSLLHRFRQDGIKRAPGVTAIDGVIPYSPTGFQFPKFRILLSRLIPGNANSFPNSSLTSVERCSLHFMLSSTFDTRVRGDENSVCNQLSQYRAHRLPRSAKNDDENNFIGDVEWLSEDTRPKRGRSAIPDSKYVQFGELDYETDWAYSGTEGTSQCPVEDGLVRTPWGTVSAGTVIAGIAAGVQQQTVQLNTLLALASQRRGRGRSQSQTTNSIDNRWAATLAGDLAEVTLVQVPVSTNNAASVGATGGWNDTVLPHWYFLSQRTNLEATDAEIRGGLDGLILAKNVANWRTQASSLKLSQLLRMYYSTNGVLSSGVNACSRQSQFPNVAPSAEMAEQTSAFAQVLDREMQLRVTLQPLAITQFASTAALSLVTYVPQSLNDVSCTATSSLDLTDVITPMTNLYIFLDTSWQYSSIVDYVFYVMQQLNIHPYASTVTLLSAQDGSVIVNTTHYITDVSQQWNVTTQATYAQGLNLPNVLRTIQNITQNLMNAEQTNSSLSGHSLVALIIPNQQTVNDGDSSYATTEIQYIQEQIPDLRFIYYGGGSIQRFASFVRDPTQDLFSLTLGSTVATSAGPVAKRITKIPRRIINPRCGSTWITSSWGTDQMDQYVGPGMVNFYRVSANYFFGTGSNRLVTIQSQNGGSYTICTSRSYEWPQQNSTTSSTNTNTIEQTCSQITGNSFSYDLSSACNGYYTITQCPDLYLSVQATTNTTSCTQDACQTPNQWRYIVSMTNMGCYSGVSGLAATIMDFFPFQQWSDVSNLTTVITDIYVFVDTYWPYNWVVDYVAYVLQGINIHPYASKVTLFAASDASVLVNTTDYIINVYEEWNSTSHYWHPPGFNLPLILNTLSNRVEDLLEADRVADNLGGRSLIALLIPSPTSFVNERDYDYCQSYIERLGQSLPNLHFIYYGGGALVRFHDFVQDPSKDLFVLNTEKSPELCGDPVITRIRQVPRRLSNPRCYSNGAISEFGMNSLKQFERLGSINFYRLDSLYLPVRQSMRYLKISPISSITFTVCTSRSLALPFRNLSAPLRDGESCESTALGSYSYDLTDACTGYDFEPCPPLFFSVQAQSFGEISCTDPECQTPDEAQYVISLNNLGCNGAVAQQVTLSLVASALLIVSLREN</sequence>
<dbReference type="STRING" id="7234.B4GI45"/>
<feature type="chain" id="PRO_5002806578" evidence="1">
    <location>
        <begin position="25"/>
        <end position="1209"/>
    </location>
</feature>
<dbReference type="HOGENOM" id="CLU_007661_0_0_1"/>
<accession>B4GI45</accession>
<protein>
    <submittedName>
        <fullName evidence="2">GL16825</fullName>
    </submittedName>
</protein>
<keyword evidence="3" id="KW-1185">Reference proteome</keyword>
<dbReference type="EMBL" id="CH479183">
    <property type="protein sequence ID" value="EDW36165.1"/>
    <property type="molecule type" value="Genomic_DNA"/>
</dbReference>
<dbReference type="eggNOG" id="ENOG502RV6H">
    <property type="taxonomic scope" value="Eukaryota"/>
</dbReference>
<evidence type="ECO:0000313" key="3">
    <source>
        <dbReference type="Proteomes" id="UP000008744"/>
    </source>
</evidence>
<keyword evidence="1" id="KW-0732">Signal</keyword>
<evidence type="ECO:0000256" key="1">
    <source>
        <dbReference type="SAM" id="SignalP"/>
    </source>
</evidence>
<dbReference type="PhylomeDB" id="B4GI45"/>
<dbReference type="OrthoDB" id="10256829at2759"/>
<dbReference type="OMA" id="ENTVCGQ"/>
<reference evidence="2 3" key="1">
    <citation type="journal article" date="2007" name="Nature">
        <title>Evolution of genes and genomes on the Drosophila phylogeny.</title>
        <authorList>
            <consortium name="Drosophila 12 Genomes Consortium"/>
            <person name="Clark A.G."/>
            <person name="Eisen M.B."/>
            <person name="Smith D.R."/>
            <person name="Bergman C.M."/>
            <person name="Oliver B."/>
            <person name="Markow T.A."/>
            <person name="Kaufman T.C."/>
            <person name="Kellis M."/>
            <person name="Gelbart W."/>
            <person name="Iyer V.N."/>
            <person name="Pollard D.A."/>
            <person name="Sackton T.B."/>
            <person name="Larracuente A.M."/>
            <person name="Singh N.D."/>
            <person name="Abad J.P."/>
            <person name="Abt D.N."/>
            <person name="Adryan B."/>
            <person name="Aguade M."/>
            <person name="Akashi H."/>
            <person name="Anderson W.W."/>
            <person name="Aquadro C.F."/>
            <person name="Ardell D.H."/>
            <person name="Arguello R."/>
            <person name="Artieri C.G."/>
            <person name="Barbash D.A."/>
            <person name="Barker D."/>
            <person name="Barsanti P."/>
            <person name="Batterham P."/>
            <person name="Batzoglou S."/>
            <person name="Begun D."/>
            <person name="Bhutkar A."/>
            <person name="Blanco E."/>
            <person name="Bosak S.A."/>
            <person name="Bradley R.K."/>
            <person name="Brand A.D."/>
            <person name="Brent M.R."/>
            <person name="Brooks A.N."/>
            <person name="Brown R.H."/>
            <person name="Butlin R.K."/>
            <person name="Caggese C."/>
            <person name="Calvi B.R."/>
            <person name="Bernardo de Carvalho A."/>
            <person name="Caspi A."/>
            <person name="Castrezana S."/>
            <person name="Celniker S.E."/>
            <person name="Chang J.L."/>
            <person name="Chapple C."/>
            <person name="Chatterji S."/>
            <person name="Chinwalla A."/>
            <person name="Civetta A."/>
            <person name="Clifton S.W."/>
            <person name="Comeron J.M."/>
            <person name="Costello J.C."/>
            <person name="Coyne J.A."/>
            <person name="Daub J."/>
            <person name="David R.G."/>
            <person name="Delcher A.L."/>
            <person name="Delehaunty K."/>
            <person name="Do C.B."/>
            <person name="Ebling H."/>
            <person name="Edwards K."/>
            <person name="Eickbush T."/>
            <person name="Evans J.D."/>
            <person name="Filipski A."/>
            <person name="Findeiss S."/>
            <person name="Freyhult E."/>
            <person name="Fulton L."/>
            <person name="Fulton R."/>
            <person name="Garcia A.C."/>
            <person name="Gardiner A."/>
            <person name="Garfield D.A."/>
            <person name="Garvin B.E."/>
            <person name="Gibson G."/>
            <person name="Gilbert D."/>
            <person name="Gnerre S."/>
            <person name="Godfrey J."/>
            <person name="Good R."/>
            <person name="Gotea V."/>
            <person name="Gravely B."/>
            <person name="Greenberg A.J."/>
            <person name="Griffiths-Jones S."/>
            <person name="Gross S."/>
            <person name="Guigo R."/>
            <person name="Gustafson E.A."/>
            <person name="Haerty W."/>
            <person name="Hahn M.W."/>
            <person name="Halligan D.L."/>
            <person name="Halpern A.L."/>
            <person name="Halter G.M."/>
            <person name="Han M.V."/>
            <person name="Heger A."/>
            <person name="Hillier L."/>
            <person name="Hinrichs A.S."/>
            <person name="Holmes I."/>
            <person name="Hoskins R.A."/>
            <person name="Hubisz M.J."/>
            <person name="Hultmark D."/>
            <person name="Huntley M.A."/>
            <person name="Jaffe D.B."/>
            <person name="Jagadeeshan S."/>
            <person name="Jeck W.R."/>
            <person name="Johnson J."/>
            <person name="Jones C.D."/>
            <person name="Jordan W.C."/>
            <person name="Karpen G.H."/>
            <person name="Kataoka E."/>
            <person name="Keightley P.D."/>
            <person name="Kheradpour P."/>
            <person name="Kirkness E.F."/>
            <person name="Koerich L.B."/>
            <person name="Kristiansen K."/>
            <person name="Kudrna D."/>
            <person name="Kulathinal R.J."/>
            <person name="Kumar S."/>
            <person name="Kwok R."/>
            <person name="Lander E."/>
            <person name="Langley C.H."/>
            <person name="Lapoint R."/>
            <person name="Lazzaro B.P."/>
            <person name="Lee S.J."/>
            <person name="Levesque L."/>
            <person name="Li R."/>
            <person name="Lin C.F."/>
            <person name="Lin M.F."/>
            <person name="Lindblad-Toh K."/>
            <person name="Llopart A."/>
            <person name="Long M."/>
            <person name="Low L."/>
            <person name="Lozovsky E."/>
            <person name="Lu J."/>
            <person name="Luo M."/>
            <person name="Machado C.A."/>
            <person name="Makalowski W."/>
            <person name="Marzo M."/>
            <person name="Matsuda M."/>
            <person name="Matzkin L."/>
            <person name="McAllister B."/>
            <person name="McBride C.S."/>
            <person name="McKernan B."/>
            <person name="McKernan K."/>
            <person name="Mendez-Lago M."/>
            <person name="Minx P."/>
            <person name="Mollenhauer M.U."/>
            <person name="Montooth K."/>
            <person name="Mount S.M."/>
            <person name="Mu X."/>
            <person name="Myers E."/>
            <person name="Negre B."/>
            <person name="Newfeld S."/>
            <person name="Nielsen R."/>
            <person name="Noor M.A."/>
            <person name="O'Grady P."/>
            <person name="Pachter L."/>
            <person name="Papaceit M."/>
            <person name="Parisi M.J."/>
            <person name="Parisi M."/>
            <person name="Parts L."/>
            <person name="Pedersen J.S."/>
            <person name="Pesole G."/>
            <person name="Phillippy A.M."/>
            <person name="Ponting C.P."/>
            <person name="Pop M."/>
            <person name="Porcelli D."/>
            <person name="Powell J.R."/>
            <person name="Prohaska S."/>
            <person name="Pruitt K."/>
            <person name="Puig M."/>
            <person name="Quesneville H."/>
            <person name="Ram K.R."/>
            <person name="Rand D."/>
            <person name="Rasmussen M.D."/>
            <person name="Reed L.K."/>
            <person name="Reenan R."/>
            <person name="Reily A."/>
            <person name="Remington K.A."/>
            <person name="Rieger T.T."/>
            <person name="Ritchie M.G."/>
            <person name="Robin C."/>
            <person name="Rogers Y.H."/>
            <person name="Rohde C."/>
            <person name="Rozas J."/>
            <person name="Rubenfield M.J."/>
            <person name="Ruiz A."/>
            <person name="Russo S."/>
            <person name="Salzberg S.L."/>
            <person name="Sanchez-Gracia A."/>
            <person name="Saranga D.J."/>
            <person name="Sato H."/>
            <person name="Schaeffer S.W."/>
            <person name="Schatz M.C."/>
            <person name="Schlenke T."/>
            <person name="Schwartz R."/>
            <person name="Segarra C."/>
            <person name="Singh R.S."/>
            <person name="Sirot L."/>
            <person name="Sirota M."/>
            <person name="Sisneros N.B."/>
            <person name="Smith C.D."/>
            <person name="Smith T.F."/>
            <person name="Spieth J."/>
            <person name="Stage D.E."/>
            <person name="Stark A."/>
            <person name="Stephan W."/>
            <person name="Strausberg R.L."/>
            <person name="Strempel S."/>
            <person name="Sturgill D."/>
            <person name="Sutton G."/>
            <person name="Sutton G.G."/>
            <person name="Tao W."/>
            <person name="Teichmann S."/>
            <person name="Tobari Y.N."/>
            <person name="Tomimura Y."/>
            <person name="Tsolas J.M."/>
            <person name="Valente V.L."/>
            <person name="Venter E."/>
            <person name="Venter J.C."/>
            <person name="Vicario S."/>
            <person name="Vieira F.G."/>
            <person name="Vilella A.J."/>
            <person name="Villasante A."/>
            <person name="Walenz B."/>
            <person name="Wang J."/>
            <person name="Wasserman M."/>
            <person name="Watts T."/>
            <person name="Wilson D."/>
            <person name="Wilson R.K."/>
            <person name="Wing R.A."/>
            <person name="Wolfner M.F."/>
            <person name="Wong A."/>
            <person name="Wong G.K."/>
            <person name="Wu C.I."/>
            <person name="Wu G."/>
            <person name="Yamamoto D."/>
            <person name="Yang H.P."/>
            <person name="Yang S.P."/>
            <person name="Yorke J.A."/>
            <person name="Yoshida K."/>
            <person name="Zdobnov E."/>
            <person name="Zhang P."/>
            <person name="Zhang Y."/>
            <person name="Zimin A.V."/>
            <person name="Baldwin J."/>
            <person name="Abdouelleil A."/>
            <person name="Abdulkadir J."/>
            <person name="Abebe A."/>
            <person name="Abera B."/>
            <person name="Abreu J."/>
            <person name="Acer S.C."/>
            <person name="Aftuck L."/>
            <person name="Alexander A."/>
            <person name="An P."/>
            <person name="Anderson E."/>
            <person name="Anderson S."/>
            <person name="Arachi H."/>
            <person name="Azer M."/>
            <person name="Bachantsang P."/>
            <person name="Barry A."/>
            <person name="Bayul T."/>
            <person name="Berlin A."/>
            <person name="Bessette D."/>
            <person name="Bloom T."/>
            <person name="Blye J."/>
            <person name="Boguslavskiy L."/>
            <person name="Bonnet C."/>
            <person name="Boukhgalter B."/>
            <person name="Bourzgui I."/>
            <person name="Brown A."/>
            <person name="Cahill P."/>
            <person name="Channer S."/>
            <person name="Cheshatsang Y."/>
            <person name="Chuda L."/>
            <person name="Citroen M."/>
            <person name="Collymore A."/>
            <person name="Cooke P."/>
            <person name="Costello M."/>
            <person name="D'Aco K."/>
            <person name="Daza R."/>
            <person name="De Haan G."/>
            <person name="DeGray S."/>
            <person name="DeMaso C."/>
            <person name="Dhargay N."/>
            <person name="Dooley K."/>
            <person name="Dooley E."/>
            <person name="Doricent M."/>
            <person name="Dorje P."/>
            <person name="Dorjee K."/>
            <person name="Dupes A."/>
            <person name="Elong R."/>
            <person name="Falk J."/>
            <person name="Farina A."/>
            <person name="Faro S."/>
            <person name="Ferguson D."/>
            <person name="Fisher S."/>
            <person name="Foley C.D."/>
            <person name="Franke A."/>
            <person name="Friedrich D."/>
            <person name="Gadbois L."/>
            <person name="Gearin G."/>
            <person name="Gearin C.R."/>
            <person name="Giannoukos G."/>
            <person name="Goode T."/>
            <person name="Graham J."/>
            <person name="Grandbois E."/>
            <person name="Grewal S."/>
            <person name="Gyaltsen K."/>
            <person name="Hafez N."/>
            <person name="Hagos B."/>
            <person name="Hall J."/>
            <person name="Henson C."/>
            <person name="Hollinger A."/>
            <person name="Honan T."/>
            <person name="Huard M.D."/>
            <person name="Hughes L."/>
            <person name="Hurhula B."/>
            <person name="Husby M.E."/>
            <person name="Kamat A."/>
            <person name="Kanga B."/>
            <person name="Kashin S."/>
            <person name="Khazanovich D."/>
            <person name="Kisner P."/>
            <person name="Lance K."/>
            <person name="Lara M."/>
            <person name="Lee W."/>
            <person name="Lennon N."/>
            <person name="Letendre F."/>
            <person name="LeVine R."/>
            <person name="Lipovsky A."/>
            <person name="Liu X."/>
            <person name="Liu J."/>
            <person name="Liu S."/>
            <person name="Lokyitsang T."/>
            <person name="Lokyitsang Y."/>
            <person name="Lubonja R."/>
            <person name="Lui A."/>
            <person name="MacDonald P."/>
            <person name="Magnisalis V."/>
            <person name="Maru K."/>
            <person name="Matthews C."/>
            <person name="McCusker W."/>
            <person name="McDonough S."/>
            <person name="Mehta T."/>
            <person name="Meldrim J."/>
            <person name="Meneus L."/>
            <person name="Mihai O."/>
            <person name="Mihalev A."/>
            <person name="Mihova T."/>
            <person name="Mittelman R."/>
            <person name="Mlenga V."/>
            <person name="Montmayeur A."/>
            <person name="Mulrain L."/>
            <person name="Navidi A."/>
            <person name="Naylor J."/>
            <person name="Negash T."/>
            <person name="Nguyen T."/>
            <person name="Nguyen N."/>
            <person name="Nicol R."/>
            <person name="Norbu C."/>
            <person name="Norbu N."/>
            <person name="Novod N."/>
            <person name="O'Neill B."/>
            <person name="Osman S."/>
            <person name="Markiewicz E."/>
            <person name="Oyono O.L."/>
            <person name="Patti C."/>
            <person name="Phunkhang P."/>
            <person name="Pierre F."/>
            <person name="Priest M."/>
            <person name="Raghuraman S."/>
            <person name="Rege F."/>
            <person name="Reyes R."/>
            <person name="Rise C."/>
            <person name="Rogov P."/>
            <person name="Ross K."/>
            <person name="Ryan E."/>
            <person name="Settipalli S."/>
            <person name="Shea T."/>
            <person name="Sherpa N."/>
            <person name="Shi L."/>
            <person name="Shih D."/>
            <person name="Sparrow T."/>
            <person name="Spaulding J."/>
            <person name="Stalker J."/>
            <person name="Stange-Thomann N."/>
            <person name="Stavropoulos S."/>
            <person name="Stone C."/>
            <person name="Strader C."/>
            <person name="Tesfaye S."/>
            <person name="Thomson T."/>
            <person name="Thoulutsang Y."/>
            <person name="Thoulutsang D."/>
            <person name="Topham K."/>
            <person name="Topping I."/>
            <person name="Tsamla T."/>
            <person name="Vassiliev H."/>
            <person name="Vo A."/>
            <person name="Wangchuk T."/>
            <person name="Wangdi T."/>
            <person name="Weiand M."/>
            <person name="Wilkinson J."/>
            <person name="Wilson A."/>
            <person name="Yadav S."/>
            <person name="Young G."/>
            <person name="Yu Q."/>
            <person name="Zembek L."/>
            <person name="Zhong D."/>
            <person name="Zimmer A."/>
            <person name="Zwirko Z."/>
            <person name="Jaffe D.B."/>
            <person name="Alvarez P."/>
            <person name="Brockman W."/>
            <person name="Butler J."/>
            <person name="Chin C."/>
            <person name="Gnerre S."/>
            <person name="Grabherr M."/>
            <person name="Kleber M."/>
            <person name="Mauceli E."/>
            <person name="MacCallum I."/>
        </authorList>
    </citation>
    <scope>NUCLEOTIDE SEQUENCE [LARGE SCALE GENOMIC DNA]</scope>
    <source>
        <strain evidence="3">MSH-3 / Tucson 14011-0111.49</strain>
    </source>
</reference>
<proteinExistence type="predicted"/>
<dbReference type="Proteomes" id="UP000008744">
    <property type="component" value="Unassembled WGS sequence"/>
</dbReference>
<name>B4GI45_DROPE</name>